<evidence type="ECO:0000256" key="1">
    <source>
        <dbReference type="ARBA" id="ARBA00022500"/>
    </source>
</evidence>
<dbReference type="PROSITE" id="PS50111">
    <property type="entry name" value="CHEMOTAXIS_TRANSDUC_2"/>
    <property type="match status" value="1"/>
</dbReference>
<dbReference type="InterPro" id="IPR004090">
    <property type="entry name" value="Chemotax_Me-accpt_rcpt"/>
</dbReference>
<dbReference type="InterPro" id="IPR011623">
    <property type="entry name" value="7TMR_DISM_rcpt_extracell_dom1"/>
</dbReference>
<feature type="transmembrane region" description="Helical" evidence="5">
    <location>
        <begin position="270"/>
        <end position="289"/>
    </location>
</feature>
<dbReference type="GO" id="GO:0016020">
    <property type="term" value="C:membrane"/>
    <property type="evidence" value="ECO:0007669"/>
    <property type="project" value="InterPro"/>
</dbReference>
<dbReference type="InterPro" id="IPR051310">
    <property type="entry name" value="MCP_chemotaxis"/>
</dbReference>
<evidence type="ECO:0000256" key="5">
    <source>
        <dbReference type="SAM" id="Phobius"/>
    </source>
</evidence>
<feature type="signal peptide" evidence="6">
    <location>
        <begin position="1"/>
        <end position="21"/>
    </location>
</feature>
<accession>A0A7C3IPT7</accession>
<dbReference type="EMBL" id="DSVL01000171">
    <property type="protein sequence ID" value="HFH28966.1"/>
    <property type="molecule type" value="Genomic_DNA"/>
</dbReference>
<dbReference type="GO" id="GO:0004888">
    <property type="term" value="F:transmembrane signaling receptor activity"/>
    <property type="evidence" value="ECO:0007669"/>
    <property type="project" value="InterPro"/>
</dbReference>
<sequence length="739" mass="80020">MKHNGAPIAVFFLFLAVSVFAQPDNGKRFTLSSWQTMAGNSQDGASINLDRSGWKTFTPPATLSLEGGFAWIHTTFGFNEIPFRQPYYVVLGRIDAAYEVYLNGIFVASRGRIPSESEPFSLPGNQSACFLLPPGLVKTSGTNQLLFRIFSPASSVPLFSIDITDAKGAQFENQVVSFLNATLYTILAALCGFIGLYFLALYLARKSDTPNLWYALAALSIALYFAEIGADTTLLPYNLNRALAKSCLSISMAALAQFFISFLTLKIPRWFSWLLFLLPLGITIAFIASSNDLSAIGTVFNTALLFIQFCILFIAIITVRAVLKGNREAIPLLIGVILGVALGTHDVIYSVLGKKPLMWLQGIGFFCLNLSLFISLTLRSSRLYADLETYSKEVQHKTEQLSRFIEQLEDTARTIASLSHDIDEDAVQAAASAENMAQGAEQIREGADTQMQAVLDSRQALQNFTLSLNKVTSGVHRQAEGIKQSADSVSVVADAVADVATHMEQTARSAEALQESAEQGLRASRDMTDSIDKIKTLSGTIADIVRAVEDFAERTNLLAMNAAIEAAHSGAAGRGFAVIANEIKNLASASAERAGKIRDSIKEISGRIESSVAANARMTTALDAVSESSRLTLDSIVTIRNALSAQSNASEQLRHSLADLSDAAESIRQEAGKQQEDGKRVESKIDELLKVSETLKKAIDAIVRENGRIVQMIQQLAAVSGKGQHAVASMKELLESRTA</sequence>
<dbReference type="AlphaFoldDB" id="A0A7C3IPT7"/>
<dbReference type="GO" id="GO:0006935">
    <property type="term" value="P:chemotaxis"/>
    <property type="evidence" value="ECO:0007669"/>
    <property type="project" value="UniProtKB-KW"/>
</dbReference>
<feature type="chain" id="PRO_5028068936" description="Methyl-accepting transducer domain-containing protein" evidence="6">
    <location>
        <begin position="22"/>
        <end position="739"/>
    </location>
</feature>
<evidence type="ECO:0000259" key="7">
    <source>
        <dbReference type="PROSITE" id="PS50111"/>
    </source>
</evidence>
<keyword evidence="3" id="KW-0807">Transducer</keyword>
<feature type="domain" description="Methyl-accepting transducer" evidence="7">
    <location>
        <begin position="453"/>
        <end position="675"/>
    </location>
</feature>
<name>A0A7C3IPT7_9SPIR</name>
<dbReference type="Pfam" id="PF07695">
    <property type="entry name" value="7TMR-DISM_7TM"/>
    <property type="match status" value="1"/>
</dbReference>
<evidence type="ECO:0000256" key="4">
    <source>
        <dbReference type="SAM" id="Coils"/>
    </source>
</evidence>
<evidence type="ECO:0000256" key="2">
    <source>
        <dbReference type="ARBA" id="ARBA00029447"/>
    </source>
</evidence>
<dbReference type="Gene3D" id="2.60.120.260">
    <property type="entry name" value="Galactose-binding domain-like"/>
    <property type="match status" value="1"/>
</dbReference>
<protein>
    <recommendedName>
        <fullName evidence="7">Methyl-accepting transducer domain-containing protein</fullName>
    </recommendedName>
</protein>
<dbReference type="GO" id="GO:0007165">
    <property type="term" value="P:signal transduction"/>
    <property type="evidence" value="ECO:0007669"/>
    <property type="project" value="UniProtKB-KW"/>
</dbReference>
<feature type="transmembrane region" description="Helical" evidence="5">
    <location>
        <begin position="295"/>
        <end position="317"/>
    </location>
</feature>
<dbReference type="SUPFAM" id="SSF49785">
    <property type="entry name" value="Galactose-binding domain-like"/>
    <property type="match status" value="1"/>
</dbReference>
<reference evidence="8" key="1">
    <citation type="journal article" date="2020" name="mSystems">
        <title>Genome- and Community-Level Interaction Insights into Carbon Utilization and Element Cycling Functions of Hydrothermarchaeota in Hydrothermal Sediment.</title>
        <authorList>
            <person name="Zhou Z."/>
            <person name="Liu Y."/>
            <person name="Xu W."/>
            <person name="Pan J."/>
            <person name="Luo Z.H."/>
            <person name="Li M."/>
        </authorList>
    </citation>
    <scope>NUCLEOTIDE SEQUENCE [LARGE SCALE GENOMIC DNA]</scope>
    <source>
        <strain evidence="8">SpSt-503</strain>
    </source>
</reference>
<evidence type="ECO:0000256" key="3">
    <source>
        <dbReference type="PROSITE-ProRule" id="PRU00284"/>
    </source>
</evidence>
<keyword evidence="5" id="KW-0472">Membrane</keyword>
<proteinExistence type="inferred from homology"/>
<dbReference type="InterPro" id="IPR004089">
    <property type="entry name" value="MCPsignal_dom"/>
</dbReference>
<comment type="similarity">
    <text evidence="2">Belongs to the methyl-accepting chemotaxis (MCP) protein family.</text>
</comment>
<dbReference type="SMART" id="SM00283">
    <property type="entry name" value="MA"/>
    <property type="match status" value="1"/>
</dbReference>
<feature type="transmembrane region" description="Helical" evidence="5">
    <location>
        <begin position="183"/>
        <end position="204"/>
    </location>
</feature>
<feature type="coiled-coil region" evidence="4">
    <location>
        <begin position="650"/>
        <end position="677"/>
    </location>
</feature>
<evidence type="ECO:0000313" key="8">
    <source>
        <dbReference type="EMBL" id="HFH28966.1"/>
    </source>
</evidence>
<feature type="transmembrane region" description="Helical" evidence="5">
    <location>
        <begin position="358"/>
        <end position="378"/>
    </location>
</feature>
<keyword evidence="4" id="KW-0175">Coiled coil</keyword>
<keyword evidence="5" id="KW-1133">Transmembrane helix</keyword>
<dbReference type="Pfam" id="PF00015">
    <property type="entry name" value="MCPsignal"/>
    <property type="match status" value="1"/>
</dbReference>
<dbReference type="PANTHER" id="PTHR43531:SF11">
    <property type="entry name" value="METHYL-ACCEPTING CHEMOTAXIS PROTEIN 3"/>
    <property type="match status" value="1"/>
</dbReference>
<keyword evidence="6" id="KW-0732">Signal</keyword>
<keyword evidence="5" id="KW-0812">Transmembrane</keyword>
<feature type="transmembrane region" description="Helical" evidence="5">
    <location>
        <begin position="211"/>
        <end position="230"/>
    </location>
</feature>
<gene>
    <name evidence="8" type="ORF">ENS59_05570</name>
</gene>
<feature type="transmembrane region" description="Helical" evidence="5">
    <location>
        <begin position="329"/>
        <end position="352"/>
    </location>
</feature>
<dbReference type="PANTHER" id="PTHR43531">
    <property type="entry name" value="PROTEIN ICFG"/>
    <property type="match status" value="1"/>
</dbReference>
<dbReference type="Gene3D" id="1.10.287.950">
    <property type="entry name" value="Methyl-accepting chemotaxis protein"/>
    <property type="match status" value="1"/>
</dbReference>
<dbReference type="InterPro" id="IPR008979">
    <property type="entry name" value="Galactose-bd-like_sf"/>
</dbReference>
<dbReference type="PRINTS" id="PR00260">
    <property type="entry name" value="CHEMTRNSDUCR"/>
</dbReference>
<evidence type="ECO:0000256" key="6">
    <source>
        <dbReference type="SAM" id="SignalP"/>
    </source>
</evidence>
<keyword evidence="1" id="KW-0145">Chemotaxis</keyword>
<feature type="transmembrane region" description="Helical" evidence="5">
    <location>
        <begin position="242"/>
        <end position="263"/>
    </location>
</feature>
<comment type="caution">
    <text evidence="8">The sequence shown here is derived from an EMBL/GenBank/DDBJ whole genome shotgun (WGS) entry which is preliminary data.</text>
</comment>
<dbReference type="SUPFAM" id="SSF58104">
    <property type="entry name" value="Methyl-accepting chemotaxis protein (MCP) signaling domain"/>
    <property type="match status" value="1"/>
</dbReference>
<organism evidence="8">
    <name type="scientific">Gracilinema caldarium</name>
    <dbReference type="NCBI Taxonomy" id="215591"/>
    <lineage>
        <taxon>Bacteria</taxon>
        <taxon>Pseudomonadati</taxon>
        <taxon>Spirochaetota</taxon>
        <taxon>Spirochaetia</taxon>
        <taxon>Spirochaetales</taxon>
        <taxon>Breznakiellaceae</taxon>
        <taxon>Gracilinema</taxon>
    </lineage>
</organism>